<proteinExistence type="predicted"/>
<evidence type="ECO:0000313" key="2">
    <source>
        <dbReference type="Proteomes" id="UP000177610"/>
    </source>
</evidence>
<comment type="caution">
    <text evidence="1">The sequence shown here is derived from an EMBL/GenBank/DDBJ whole genome shotgun (WGS) entry which is preliminary data.</text>
</comment>
<dbReference type="InterPro" id="IPR011006">
    <property type="entry name" value="CheY-like_superfamily"/>
</dbReference>
<dbReference type="AlphaFoldDB" id="A0A1F5N9C2"/>
<dbReference type="STRING" id="1817821.A2717_00710"/>
<dbReference type="EMBL" id="MFEH01000002">
    <property type="protein sequence ID" value="OGE74040.1"/>
    <property type="molecule type" value="Genomic_DNA"/>
</dbReference>
<organism evidence="1 2">
    <name type="scientific">Candidatus Doudnabacteria bacterium RIFCSPHIGHO2_01_FULL_41_86</name>
    <dbReference type="NCBI Taxonomy" id="1817821"/>
    <lineage>
        <taxon>Bacteria</taxon>
        <taxon>Candidatus Doudnaibacteriota</taxon>
    </lineage>
</organism>
<sequence length="112" mass="13135">MTRKRIMFVADDESRIQPVRAALSKWDQITTIGLDSAKTCLDQARIQDYHLVIVMDSYRSRTDGLEFARQKAETHKVLLLMKYEENRPREFRSVQLGDFESLTQTVTRILEN</sequence>
<dbReference type="Gene3D" id="3.40.50.2300">
    <property type="match status" value="1"/>
</dbReference>
<name>A0A1F5N9C2_9BACT</name>
<evidence type="ECO:0008006" key="3">
    <source>
        <dbReference type="Google" id="ProtNLM"/>
    </source>
</evidence>
<dbReference type="Proteomes" id="UP000177610">
    <property type="component" value="Unassembled WGS sequence"/>
</dbReference>
<accession>A0A1F5N9C2</accession>
<dbReference type="SUPFAM" id="SSF52172">
    <property type="entry name" value="CheY-like"/>
    <property type="match status" value="1"/>
</dbReference>
<reference evidence="1 2" key="1">
    <citation type="journal article" date="2016" name="Nat. Commun.">
        <title>Thousands of microbial genomes shed light on interconnected biogeochemical processes in an aquifer system.</title>
        <authorList>
            <person name="Anantharaman K."/>
            <person name="Brown C.T."/>
            <person name="Hug L.A."/>
            <person name="Sharon I."/>
            <person name="Castelle C.J."/>
            <person name="Probst A.J."/>
            <person name="Thomas B.C."/>
            <person name="Singh A."/>
            <person name="Wilkins M.J."/>
            <person name="Karaoz U."/>
            <person name="Brodie E.L."/>
            <person name="Williams K.H."/>
            <person name="Hubbard S.S."/>
            <person name="Banfield J.F."/>
        </authorList>
    </citation>
    <scope>NUCLEOTIDE SEQUENCE [LARGE SCALE GENOMIC DNA]</scope>
</reference>
<gene>
    <name evidence="1" type="ORF">A2717_00710</name>
</gene>
<protein>
    <recommendedName>
        <fullName evidence="3">Response regulatory domain-containing protein</fullName>
    </recommendedName>
</protein>
<evidence type="ECO:0000313" key="1">
    <source>
        <dbReference type="EMBL" id="OGE74040.1"/>
    </source>
</evidence>